<proteinExistence type="predicted"/>
<protein>
    <submittedName>
        <fullName evidence="1">Uncharacterized protein</fullName>
    </submittedName>
</protein>
<reference evidence="1" key="1">
    <citation type="submission" date="2023-03" db="UniProtKB">
        <authorList>
            <consortium name="EnsemblPlants"/>
        </authorList>
    </citation>
    <scope>IDENTIFICATION</scope>
</reference>
<dbReference type="SUPFAM" id="SSF52047">
    <property type="entry name" value="RNI-like"/>
    <property type="match status" value="1"/>
</dbReference>
<dbReference type="AlphaFoldDB" id="A0A9I9EKM6"/>
<dbReference type="Gramene" id="MELO3C035106.2.1">
    <property type="protein sequence ID" value="MELO3C035106.2.1"/>
    <property type="gene ID" value="MELO3C035106.2"/>
</dbReference>
<dbReference type="InterPro" id="IPR032675">
    <property type="entry name" value="LRR_dom_sf"/>
</dbReference>
<dbReference type="Gene3D" id="3.80.10.10">
    <property type="entry name" value="Ribonuclease Inhibitor"/>
    <property type="match status" value="1"/>
</dbReference>
<organism evidence="1">
    <name type="scientific">Cucumis melo</name>
    <name type="common">Muskmelon</name>
    <dbReference type="NCBI Taxonomy" id="3656"/>
    <lineage>
        <taxon>Eukaryota</taxon>
        <taxon>Viridiplantae</taxon>
        <taxon>Streptophyta</taxon>
        <taxon>Embryophyta</taxon>
        <taxon>Tracheophyta</taxon>
        <taxon>Spermatophyta</taxon>
        <taxon>Magnoliopsida</taxon>
        <taxon>eudicotyledons</taxon>
        <taxon>Gunneridae</taxon>
        <taxon>Pentapetalae</taxon>
        <taxon>rosids</taxon>
        <taxon>fabids</taxon>
        <taxon>Cucurbitales</taxon>
        <taxon>Cucurbitaceae</taxon>
        <taxon>Benincaseae</taxon>
        <taxon>Cucumis</taxon>
    </lineage>
</organism>
<sequence>MLGLKSSLLEEFEVRLLTYDLPRLLQNNNISDPIPIELGTVPLLQTLDLSNNRFSDWFMWSILGGPLFKLIVVDWFKVDKSFDDIELHPRNLVQQAEQSVQESTTTFEELARVQNHPPGTSAAELVISITKTQTEVELIL</sequence>
<evidence type="ECO:0000313" key="1">
    <source>
        <dbReference type="EnsemblPlants" id="MELO3C035106.2.1"/>
    </source>
</evidence>
<dbReference type="EnsemblPlants" id="MELO3C035106.2.1">
    <property type="protein sequence ID" value="MELO3C035106.2.1"/>
    <property type="gene ID" value="MELO3C035106.2"/>
</dbReference>
<accession>A0A9I9EKM6</accession>
<name>A0A9I9EKM6_CUCME</name>